<organism evidence="2 3">
    <name type="scientific">Romanomermis culicivorax</name>
    <name type="common">Nematode worm</name>
    <dbReference type="NCBI Taxonomy" id="13658"/>
    <lineage>
        <taxon>Eukaryota</taxon>
        <taxon>Metazoa</taxon>
        <taxon>Ecdysozoa</taxon>
        <taxon>Nematoda</taxon>
        <taxon>Enoplea</taxon>
        <taxon>Dorylaimia</taxon>
        <taxon>Mermithida</taxon>
        <taxon>Mermithoidea</taxon>
        <taxon>Mermithidae</taxon>
        <taxon>Romanomermis</taxon>
    </lineage>
</organism>
<sequence>MKRLPGAKTVGAEMSYGMFRGWSNEQQNTCYLIYKEAYYLHKGIGLGSGSDDKIQPPEIAVSEQNKKSPIDHEKALLAKRLANMKKRASMNPALFYAKRFNEPMVCCPSTANQNAVLPPLIANDQEGPSQRRERSLSVNAVNFNRRLAPVPGATEQKEGTEGPTTSLPVGSPPLKRNYKTLTGRCYFCGSDDHLGDECGRGQPVECEVCGELGHLTEFCEEYLSCEESDAEGNNEH</sequence>
<dbReference type="Proteomes" id="UP000887565">
    <property type="component" value="Unplaced"/>
</dbReference>
<accession>A0A915JZV0</accession>
<proteinExistence type="predicted"/>
<dbReference type="GO" id="GO:0008270">
    <property type="term" value="F:zinc ion binding"/>
    <property type="evidence" value="ECO:0007669"/>
    <property type="project" value="InterPro"/>
</dbReference>
<reference evidence="3" key="1">
    <citation type="submission" date="2022-11" db="UniProtKB">
        <authorList>
            <consortium name="WormBaseParasite"/>
        </authorList>
    </citation>
    <scope>IDENTIFICATION</scope>
</reference>
<feature type="region of interest" description="Disordered" evidence="1">
    <location>
        <begin position="148"/>
        <end position="173"/>
    </location>
</feature>
<dbReference type="InterPro" id="IPR036875">
    <property type="entry name" value="Znf_CCHC_sf"/>
</dbReference>
<name>A0A915JZV0_ROMCU</name>
<protein>
    <submittedName>
        <fullName evidence="3">CCHC-type domain-containing protein</fullName>
    </submittedName>
</protein>
<evidence type="ECO:0000256" key="1">
    <source>
        <dbReference type="SAM" id="MobiDB-lite"/>
    </source>
</evidence>
<dbReference type="Gene3D" id="4.10.60.10">
    <property type="entry name" value="Zinc finger, CCHC-type"/>
    <property type="match status" value="1"/>
</dbReference>
<dbReference type="SUPFAM" id="SSF57756">
    <property type="entry name" value="Retrovirus zinc finger-like domains"/>
    <property type="match status" value="1"/>
</dbReference>
<evidence type="ECO:0000313" key="3">
    <source>
        <dbReference type="WBParaSite" id="nRc.2.0.1.t31937-RA"/>
    </source>
</evidence>
<dbReference type="GO" id="GO:0003676">
    <property type="term" value="F:nucleic acid binding"/>
    <property type="evidence" value="ECO:0007669"/>
    <property type="project" value="InterPro"/>
</dbReference>
<keyword evidence="2" id="KW-1185">Reference proteome</keyword>
<evidence type="ECO:0000313" key="2">
    <source>
        <dbReference type="Proteomes" id="UP000887565"/>
    </source>
</evidence>
<dbReference type="AlphaFoldDB" id="A0A915JZV0"/>
<dbReference type="WBParaSite" id="nRc.2.0.1.t31937-RA">
    <property type="protein sequence ID" value="nRc.2.0.1.t31937-RA"/>
    <property type="gene ID" value="nRc.2.0.1.g31937"/>
</dbReference>